<gene>
    <name evidence="2" type="ORF">CLUMA_CG010448</name>
</gene>
<keyword evidence="3" id="KW-1185">Reference proteome</keyword>
<dbReference type="EMBL" id="CVRI01000046">
    <property type="protein sequence ID" value="CRK97098.1"/>
    <property type="molecule type" value="Genomic_DNA"/>
</dbReference>
<evidence type="ECO:0000313" key="3">
    <source>
        <dbReference type="Proteomes" id="UP000183832"/>
    </source>
</evidence>
<reference evidence="2 3" key="1">
    <citation type="submission" date="2015-04" db="EMBL/GenBank/DDBJ databases">
        <authorList>
            <person name="Syromyatnikov M.Y."/>
            <person name="Popov V.N."/>
        </authorList>
    </citation>
    <scope>NUCLEOTIDE SEQUENCE [LARGE SCALE GENOMIC DNA]</scope>
</reference>
<dbReference type="InterPro" id="IPR028260">
    <property type="entry name" value="FAM177"/>
</dbReference>
<dbReference type="Pfam" id="PF14774">
    <property type="entry name" value="FAM177"/>
    <property type="match status" value="1"/>
</dbReference>
<name>A0A1J1IBI1_9DIPT</name>
<sequence length="139" mass="16252">MNEEENCSIEIRKPSKILHFSDGTLEVFDDDQEQKDEIINKKPDVNEKELKWTSWLIHKAKRFGNVISNGLDYSGEKVGDFFGLTSPKYAYEIAAFEREQARESERKKLEEENNWQKPEKPNSNEPIIRPPEISKEPVI</sequence>
<evidence type="ECO:0000256" key="1">
    <source>
        <dbReference type="SAM" id="MobiDB-lite"/>
    </source>
</evidence>
<dbReference type="AlphaFoldDB" id="A0A1J1IBI1"/>
<organism evidence="2 3">
    <name type="scientific">Clunio marinus</name>
    <dbReference type="NCBI Taxonomy" id="568069"/>
    <lineage>
        <taxon>Eukaryota</taxon>
        <taxon>Metazoa</taxon>
        <taxon>Ecdysozoa</taxon>
        <taxon>Arthropoda</taxon>
        <taxon>Hexapoda</taxon>
        <taxon>Insecta</taxon>
        <taxon>Pterygota</taxon>
        <taxon>Neoptera</taxon>
        <taxon>Endopterygota</taxon>
        <taxon>Diptera</taxon>
        <taxon>Nematocera</taxon>
        <taxon>Chironomoidea</taxon>
        <taxon>Chironomidae</taxon>
        <taxon>Clunio</taxon>
    </lineage>
</organism>
<dbReference type="PANTHER" id="PTHR31206">
    <property type="entry name" value="LP10445P"/>
    <property type="match status" value="1"/>
</dbReference>
<dbReference type="OrthoDB" id="45963at2759"/>
<dbReference type="PANTHER" id="PTHR31206:SF1">
    <property type="entry name" value="LP10445P"/>
    <property type="match status" value="1"/>
</dbReference>
<protein>
    <submittedName>
        <fullName evidence="2">CLUMA_CG010448, isoform A</fullName>
    </submittedName>
</protein>
<feature type="compositionally biased region" description="Basic and acidic residues" evidence="1">
    <location>
        <begin position="101"/>
        <end position="111"/>
    </location>
</feature>
<evidence type="ECO:0000313" key="2">
    <source>
        <dbReference type="EMBL" id="CRK97098.1"/>
    </source>
</evidence>
<accession>A0A1J1IBI1</accession>
<dbReference type="Proteomes" id="UP000183832">
    <property type="component" value="Unassembled WGS sequence"/>
</dbReference>
<feature type="region of interest" description="Disordered" evidence="1">
    <location>
        <begin position="101"/>
        <end position="139"/>
    </location>
</feature>
<proteinExistence type="predicted"/>